<sequence length="77" mass="8811">MNFLSIELDKMLEEYEALDMEWRMLAEEPFSPDNLNEITSMQTKLRVLSVMIVEQLIADNNAGLYDSPVVSSDDLVV</sequence>
<evidence type="ECO:0000313" key="1">
    <source>
        <dbReference type="EMBL" id="DAG05506.1"/>
    </source>
</evidence>
<organism evidence="1">
    <name type="scientific">Inoviridae sp. ct0MH15</name>
    <dbReference type="NCBI Taxonomy" id="2825775"/>
    <lineage>
        <taxon>Viruses</taxon>
        <taxon>Monodnaviria</taxon>
        <taxon>Loebvirae</taxon>
        <taxon>Hofneiviricota</taxon>
        <taxon>Faserviricetes</taxon>
        <taxon>Tubulavirales</taxon>
        <taxon>Inoviridae</taxon>
    </lineage>
</organism>
<accession>A0A8S5VFH0</accession>
<proteinExistence type="predicted"/>
<name>A0A8S5VFH0_9VIRU</name>
<reference evidence="1" key="1">
    <citation type="journal article" date="2021" name="Proc. Natl. Acad. Sci. U.S.A.">
        <title>A Catalog of Tens of Thousands of Viruses from Human Metagenomes Reveals Hidden Associations with Chronic Diseases.</title>
        <authorList>
            <person name="Tisza M.J."/>
            <person name="Buck C.B."/>
        </authorList>
    </citation>
    <scope>NUCLEOTIDE SEQUENCE</scope>
    <source>
        <strain evidence="1">Ct0MH15</strain>
    </source>
</reference>
<protein>
    <submittedName>
        <fullName evidence="1">Uncharacterized protein</fullName>
    </submittedName>
</protein>
<dbReference type="EMBL" id="BK016260">
    <property type="protein sequence ID" value="DAG05506.1"/>
    <property type="molecule type" value="Genomic_DNA"/>
</dbReference>